<dbReference type="EMBL" id="CP182909">
    <property type="protein sequence ID" value="XPM64856.1"/>
    <property type="molecule type" value="Genomic_DNA"/>
</dbReference>
<keyword evidence="2" id="KW-1185">Reference proteome</keyword>
<reference evidence="1 2" key="1">
    <citation type="journal article" date="2016" name="Genome Announc.">
        <title>Draft Genome Sequence of the Thermotolerant Cyanobacterium Desertifilum sp. IPPAS B-1220.</title>
        <authorList>
            <person name="Mironov K.S."/>
            <person name="Sinetova M.A."/>
            <person name="Bolatkhan K."/>
            <person name="Zayadan B.K."/>
            <person name="Ustinova V.V."/>
            <person name="Kupriyanova E.V."/>
            <person name="Skrypnik A.N."/>
            <person name="Gogoleva N.E."/>
            <person name="Gogolev Y.V."/>
            <person name="Los D.A."/>
        </authorList>
    </citation>
    <scope>NUCLEOTIDE SEQUENCE [LARGE SCALE GENOMIC DNA]</scope>
    <source>
        <strain evidence="1 2">IPPAS B-1220</strain>
    </source>
</reference>
<dbReference type="Proteomes" id="UP000095472">
    <property type="component" value="Chromosome"/>
</dbReference>
<protein>
    <submittedName>
        <fullName evidence="1">Tetratricopeptide repeat protein</fullName>
    </submittedName>
</protein>
<evidence type="ECO:0000313" key="2">
    <source>
        <dbReference type="Proteomes" id="UP000095472"/>
    </source>
</evidence>
<name>A0ACD5GX01_9CYAN</name>
<evidence type="ECO:0000313" key="1">
    <source>
        <dbReference type="EMBL" id="XPM64856.1"/>
    </source>
</evidence>
<organism evidence="1 2">
    <name type="scientific">Desertifilum tharense IPPAS B-1220</name>
    <dbReference type="NCBI Taxonomy" id="1781255"/>
    <lineage>
        <taxon>Bacteria</taxon>
        <taxon>Bacillati</taxon>
        <taxon>Cyanobacteriota</taxon>
        <taxon>Cyanophyceae</taxon>
        <taxon>Desertifilales</taxon>
        <taxon>Desertifilaceae</taxon>
        <taxon>Desertifilum</taxon>
    </lineage>
</organism>
<sequence>MAIADILTQQQDYLLAIVAYRKLIELAPNNPQAYYRLGLALQTRERRLEAREALEKARDLFRAQNQADGVRQVEEALRRLR</sequence>
<accession>A0ACD5GX01</accession>
<proteinExistence type="predicted"/>
<gene>
    <name evidence="1" type="ORF">BH720_002630</name>
</gene>